<dbReference type="GO" id="GO:0008794">
    <property type="term" value="F:arsenate reductase (glutaredoxin) activity"/>
    <property type="evidence" value="ECO:0007669"/>
    <property type="project" value="UniProtKB-EC"/>
</dbReference>
<evidence type="ECO:0000256" key="1">
    <source>
        <dbReference type="ARBA" id="ARBA00007198"/>
    </source>
</evidence>
<dbReference type="Pfam" id="PF03960">
    <property type="entry name" value="ArsC"/>
    <property type="match status" value="1"/>
</dbReference>
<dbReference type="Proteomes" id="UP000317238">
    <property type="component" value="Unassembled WGS sequence"/>
</dbReference>
<accession>A0A5C5XZD8</accession>
<dbReference type="OrthoDB" id="9794155at2"/>
<evidence type="ECO:0000313" key="5">
    <source>
        <dbReference type="Proteomes" id="UP000317238"/>
    </source>
</evidence>
<keyword evidence="5" id="KW-1185">Reference proteome</keyword>
<dbReference type="EMBL" id="SJPL01000001">
    <property type="protein sequence ID" value="TWT68757.1"/>
    <property type="molecule type" value="Genomic_DNA"/>
</dbReference>
<dbReference type="PROSITE" id="PS51353">
    <property type="entry name" value="ARSC"/>
    <property type="match status" value="1"/>
</dbReference>
<proteinExistence type="inferred from homology"/>
<evidence type="ECO:0000256" key="3">
    <source>
        <dbReference type="PROSITE-ProRule" id="PRU01282"/>
    </source>
</evidence>
<reference evidence="4 5" key="1">
    <citation type="submission" date="2019-02" db="EMBL/GenBank/DDBJ databases">
        <title>Deep-cultivation of Planctomycetes and their phenomic and genomic characterization uncovers novel biology.</title>
        <authorList>
            <person name="Wiegand S."/>
            <person name="Jogler M."/>
            <person name="Boedeker C."/>
            <person name="Pinto D."/>
            <person name="Vollmers J."/>
            <person name="Rivas-Marin E."/>
            <person name="Kohn T."/>
            <person name="Peeters S.H."/>
            <person name="Heuer A."/>
            <person name="Rast P."/>
            <person name="Oberbeckmann S."/>
            <person name="Bunk B."/>
            <person name="Jeske O."/>
            <person name="Meyerdierks A."/>
            <person name="Storesund J.E."/>
            <person name="Kallscheuer N."/>
            <person name="Luecker S."/>
            <person name="Lage O.M."/>
            <person name="Pohl T."/>
            <person name="Merkel B.J."/>
            <person name="Hornburger P."/>
            <person name="Mueller R.-W."/>
            <person name="Bruemmer F."/>
            <person name="Labrenz M."/>
            <person name="Spormann A.M."/>
            <person name="Op Den Camp H."/>
            <person name="Overmann J."/>
            <person name="Amann R."/>
            <person name="Jetten M.S.M."/>
            <person name="Mascher T."/>
            <person name="Medema M.H."/>
            <person name="Devos D.P."/>
            <person name="Kaster A.-K."/>
            <person name="Ovreas L."/>
            <person name="Rohde M."/>
            <person name="Galperin M.Y."/>
            <person name="Jogler C."/>
        </authorList>
    </citation>
    <scope>NUCLEOTIDE SEQUENCE [LARGE SCALE GENOMIC DNA]</scope>
    <source>
        <strain evidence="4 5">Pan14r</strain>
    </source>
</reference>
<name>A0A5C5XZD8_9PLAN</name>
<dbReference type="EC" id="1.20.4.1" evidence="4"/>
<dbReference type="NCBIfam" id="TIGR00014">
    <property type="entry name" value="arsC"/>
    <property type="match status" value="1"/>
</dbReference>
<comment type="similarity">
    <text evidence="1 3">Belongs to the ArsC family.</text>
</comment>
<evidence type="ECO:0000313" key="4">
    <source>
        <dbReference type="EMBL" id="TWT68757.1"/>
    </source>
</evidence>
<dbReference type="RefSeq" id="WP_146438499.1">
    <property type="nucleotide sequence ID" value="NZ_SJPL01000001.1"/>
</dbReference>
<sequence length="116" mass="13308">MTEIYHNPRCTKSREALKLLQSRGLDVRVIKYLEEPPSEKQLRQIVKLLGIRPELLVRKGEKLFKELGLADQTLTDKQWIAILAEHPRLIERPIVVHDGKAAIGRPIEQVVEILDG</sequence>
<organism evidence="4 5">
    <name type="scientific">Crateriforma conspicua</name>
    <dbReference type="NCBI Taxonomy" id="2527996"/>
    <lineage>
        <taxon>Bacteria</taxon>
        <taxon>Pseudomonadati</taxon>
        <taxon>Planctomycetota</taxon>
        <taxon>Planctomycetia</taxon>
        <taxon>Planctomycetales</taxon>
        <taxon>Planctomycetaceae</taxon>
        <taxon>Crateriforma</taxon>
    </lineage>
</organism>
<dbReference type="InterPro" id="IPR006659">
    <property type="entry name" value="Arsenate_reductase"/>
</dbReference>
<evidence type="ECO:0000256" key="2">
    <source>
        <dbReference type="ARBA" id="ARBA00023002"/>
    </source>
</evidence>
<comment type="caution">
    <text evidence="4">The sequence shown here is derived from an EMBL/GenBank/DDBJ whole genome shotgun (WGS) entry which is preliminary data.</text>
</comment>
<dbReference type="PANTHER" id="PTHR30041">
    <property type="entry name" value="ARSENATE REDUCTASE"/>
    <property type="match status" value="1"/>
</dbReference>
<keyword evidence="2 4" id="KW-0560">Oxidoreductase</keyword>
<dbReference type="PANTHER" id="PTHR30041:SF4">
    <property type="entry name" value="ARSENATE REDUCTASE"/>
    <property type="match status" value="1"/>
</dbReference>
<dbReference type="Gene3D" id="3.40.30.10">
    <property type="entry name" value="Glutaredoxin"/>
    <property type="match status" value="1"/>
</dbReference>
<dbReference type="AlphaFoldDB" id="A0A5C5XZD8"/>
<dbReference type="SUPFAM" id="SSF52833">
    <property type="entry name" value="Thioredoxin-like"/>
    <property type="match status" value="1"/>
</dbReference>
<dbReference type="InterPro" id="IPR006660">
    <property type="entry name" value="Arsenate_reductase-like"/>
</dbReference>
<gene>
    <name evidence="4" type="primary">arsC</name>
    <name evidence="4" type="ORF">Pan14r_10040</name>
</gene>
<dbReference type="InterPro" id="IPR036249">
    <property type="entry name" value="Thioredoxin-like_sf"/>
</dbReference>
<dbReference type="CDD" id="cd03034">
    <property type="entry name" value="ArsC_ArsC"/>
    <property type="match status" value="1"/>
</dbReference>
<protein>
    <submittedName>
        <fullName evidence="4">Arsenate reductase</fullName>
        <ecNumber evidence="4">1.20.4.1</ecNumber>
    </submittedName>
</protein>